<feature type="transmembrane region" description="Helical" evidence="5">
    <location>
        <begin position="236"/>
        <end position="258"/>
    </location>
</feature>
<feature type="transmembrane region" description="Helical" evidence="5">
    <location>
        <begin position="210"/>
        <end position="230"/>
    </location>
</feature>
<reference evidence="7 8" key="1">
    <citation type="submission" date="2017-05" db="EMBL/GenBank/DDBJ databases">
        <authorList>
            <person name="Varghese N."/>
            <person name="Submissions S."/>
        </authorList>
    </citation>
    <scope>NUCLEOTIDE SEQUENCE [LARGE SCALE GENOMIC DNA]</scope>
    <source>
        <strain evidence="7 8">DSM 46834</strain>
    </source>
</reference>
<dbReference type="PRINTS" id="PR01036">
    <property type="entry name" value="TCRTETB"/>
</dbReference>
<feature type="transmembrane region" description="Helical" evidence="5">
    <location>
        <begin position="278"/>
        <end position="297"/>
    </location>
</feature>
<dbReference type="PANTHER" id="PTHR42718">
    <property type="entry name" value="MAJOR FACILITATOR SUPERFAMILY MULTIDRUG TRANSPORTER MFSC"/>
    <property type="match status" value="1"/>
</dbReference>
<dbReference type="PROSITE" id="PS00216">
    <property type="entry name" value="SUGAR_TRANSPORT_1"/>
    <property type="match status" value="1"/>
</dbReference>
<feature type="transmembrane region" description="Helical" evidence="5">
    <location>
        <begin position="336"/>
        <end position="364"/>
    </location>
</feature>
<feature type="domain" description="Major facilitator superfamily (MFS) profile" evidence="6">
    <location>
        <begin position="24"/>
        <end position="470"/>
    </location>
</feature>
<dbReference type="InterPro" id="IPR005829">
    <property type="entry name" value="Sugar_transporter_CS"/>
</dbReference>
<feature type="transmembrane region" description="Helical" evidence="5">
    <location>
        <begin position="384"/>
        <end position="404"/>
    </location>
</feature>
<feature type="transmembrane region" description="Helical" evidence="5">
    <location>
        <begin position="446"/>
        <end position="466"/>
    </location>
</feature>
<feature type="transmembrane region" description="Helical" evidence="5">
    <location>
        <begin position="416"/>
        <end position="434"/>
    </location>
</feature>
<gene>
    <name evidence="7" type="ORF">SAMN06273567_104347</name>
</gene>
<dbReference type="Proteomes" id="UP000317484">
    <property type="component" value="Unassembled WGS sequence"/>
</dbReference>
<evidence type="ECO:0000256" key="5">
    <source>
        <dbReference type="SAM" id="Phobius"/>
    </source>
</evidence>
<keyword evidence="8" id="KW-1185">Reference proteome</keyword>
<dbReference type="SUPFAM" id="SSF103473">
    <property type="entry name" value="MFS general substrate transporter"/>
    <property type="match status" value="1"/>
</dbReference>
<dbReference type="Pfam" id="PF07690">
    <property type="entry name" value="MFS_1"/>
    <property type="match status" value="1"/>
</dbReference>
<feature type="transmembrane region" description="Helical" evidence="5">
    <location>
        <begin position="178"/>
        <end position="198"/>
    </location>
</feature>
<name>A0A521E8W2_9ACTN</name>
<comment type="subcellular location">
    <subcellularLocation>
        <location evidence="1">Cell membrane</location>
        <topology evidence="1">Multi-pass membrane protein</topology>
    </subcellularLocation>
</comment>
<keyword evidence="4 5" id="KW-0472">Membrane</keyword>
<evidence type="ECO:0000313" key="7">
    <source>
        <dbReference type="EMBL" id="SMO80357.1"/>
    </source>
</evidence>
<feature type="transmembrane region" description="Helical" evidence="5">
    <location>
        <begin position="91"/>
        <end position="117"/>
    </location>
</feature>
<dbReference type="Gene3D" id="1.20.1250.20">
    <property type="entry name" value="MFS general substrate transporter like domains"/>
    <property type="match status" value="2"/>
</dbReference>
<dbReference type="InterPro" id="IPR020846">
    <property type="entry name" value="MFS_dom"/>
</dbReference>
<protein>
    <submittedName>
        <fullName evidence="7">Drug resistance transporter, EmrB/QacA subfamily</fullName>
    </submittedName>
</protein>
<keyword evidence="2 5" id="KW-0812">Transmembrane</keyword>
<evidence type="ECO:0000256" key="4">
    <source>
        <dbReference type="ARBA" id="ARBA00023136"/>
    </source>
</evidence>
<dbReference type="CDD" id="cd17321">
    <property type="entry name" value="MFS_MMR_MDR_like"/>
    <property type="match status" value="1"/>
</dbReference>
<dbReference type="InterPro" id="IPR011701">
    <property type="entry name" value="MFS"/>
</dbReference>
<dbReference type="InterPro" id="IPR036259">
    <property type="entry name" value="MFS_trans_sf"/>
</dbReference>
<evidence type="ECO:0000259" key="6">
    <source>
        <dbReference type="PROSITE" id="PS50850"/>
    </source>
</evidence>
<feature type="transmembrane region" description="Helical" evidence="5">
    <location>
        <begin position="123"/>
        <end position="141"/>
    </location>
</feature>
<evidence type="ECO:0000256" key="2">
    <source>
        <dbReference type="ARBA" id="ARBA00022692"/>
    </source>
</evidence>
<evidence type="ECO:0000256" key="3">
    <source>
        <dbReference type="ARBA" id="ARBA00022989"/>
    </source>
</evidence>
<proteinExistence type="predicted"/>
<feature type="transmembrane region" description="Helical" evidence="5">
    <location>
        <begin position="58"/>
        <end position="79"/>
    </location>
</feature>
<dbReference type="GO" id="GO:0022857">
    <property type="term" value="F:transmembrane transporter activity"/>
    <property type="evidence" value="ECO:0007669"/>
    <property type="project" value="InterPro"/>
</dbReference>
<keyword evidence="3 5" id="KW-1133">Transmembrane helix</keyword>
<feature type="transmembrane region" description="Helical" evidence="5">
    <location>
        <begin position="153"/>
        <end position="172"/>
    </location>
</feature>
<organism evidence="7 8">
    <name type="scientific">Geodermatophilus aquaeductus</name>
    <dbReference type="NCBI Taxonomy" id="1564161"/>
    <lineage>
        <taxon>Bacteria</taxon>
        <taxon>Bacillati</taxon>
        <taxon>Actinomycetota</taxon>
        <taxon>Actinomycetes</taxon>
        <taxon>Geodermatophilales</taxon>
        <taxon>Geodermatophilaceae</taxon>
        <taxon>Geodermatophilus</taxon>
    </lineage>
</organism>
<feature type="transmembrane region" description="Helical" evidence="5">
    <location>
        <begin position="21"/>
        <end position="46"/>
    </location>
</feature>
<dbReference type="PROSITE" id="PS50850">
    <property type="entry name" value="MFS"/>
    <property type="match status" value="1"/>
</dbReference>
<dbReference type="PANTHER" id="PTHR42718:SF48">
    <property type="entry name" value="CONSERVED TWO-DOMAIN MEMBRANE PROTEIN-RELATED"/>
    <property type="match status" value="1"/>
</dbReference>
<accession>A0A521E8W2</accession>
<sequence length="488" mass="48935">MAPGTRSSASAVTGPEPGGRTAAVVAVLAIAVFMSSLDLFIVNLAFPSIGEEYPEADLSSLSWVLNAYTIVFAAVLVPAGRWADRVGRRRALVAGLAVFTAGSLLCGLAPGVGWLVAARTVQAVGAGVMVPASLSLLLAVVPQDRRARALGSWSALGALGAALGPVIGGALVEIGWRWVFWVNLPVGVVAILLTVRLVPESRDEARGSRPDLLGALFLALAVGLVAGALVEAADRGWASGAVLGLLLASVLCAAAVVVRSRRHPAPVLEPALFRSRAFSGAGAASVLYYAAFGAFLLNTVEFLTGVWRFTPLEAGLAIAPGPLMVLPFARLVAPRLIPLLGGVGRVAALGCGVGALAQVLWLVLLQTEPAYATHLLPAQLLGGAGVGLAIPSLLGAGSAGLPMASLGTGSGILNTARQVGTVLGVAALVAALAVPGPDPLTVFRHGIALTIAFFVAAGVVCVAVLARRSPPAAAVAAPLPAPPAAGAA</sequence>
<dbReference type="GO" id="GO:0005886">
    <property type="term" value="C:plasma membrane"/>
    <property type="evidence" value="ECO:0007669"/>
    <property type="project" value="UniProtKB-SubCell"/>
</dbReference>
<dbReference type="EMBL" id="FXTJ01000004">
    <property type="protein sequence ID" value="SMO80357.1"/>
    <property type="molecule type" value="Genomic_DNA"/>
</dbReference>
<dbReference type="AlphaFoldDB" id="A0A521E8W2"/>
<evidence type="ECO:0000313" key="8">
    <source>
        <dbReference type="Proteomes" id="UP000317484"/>
    </source>
</evidence>
<evidence type="ECO:0000256" key="1">
    <source>
        <dbReference type="ARBA" id="ARBA00004651"/>
    </source>
</evidence>
<feature type="transmembrane region" description="Helical" evidence="5">
    <location>
        <begin position="309"/>
        <end position="329"/>
    </location>
</feature>